<evidence type="ECO:0000256" key="1">
    <source>
        <dbReference type="SAM" id="Phobius"/>
    </source>
</evidence>
<dbReference type="InterPro" id="IPR017853">
    <property type="entry name" value="GH"/>
</dbReference>
<organism evidence="2">
    <name type="scientific">gut metagenome</name>
    <dbReference type="NCBI Taxonomy" id="749906"/>
    <lineage>
        <taxon>unclassified sequences</taxon>
        <taxon>metagenomes</taxon>
        <taxon>organismal metagenomes</taxon>
    </lineage>
</organism>
<evidence type="ECO:0000313" key="2">
    <source>
        <dbReference type="EMBL" id="EJX00811.1"/>
    </source>
</evidence>
<feature type="transmembrane region" description="Helical" evidence="1">
    <location>
        <begin position="6"/>
        <end position="25"/>
    </location>
</feature>
<keyword evidence="1" id="KW-1133">Transmembrane helix</keyword>
<gene>
    <name evidence="2" type="ORF">EVA_11082</name>
</gene>
<dbReference type="AlphaFoldDB" id="J9CL52"/>
<name>J9CL52_9ZZZZ</name>
<dbReference type="SUPFAM" id="SSF51445">
    <property type="entry name" value="(Trans)glycosidases"/>
    <property type="match status" value="1"/>
</dbReference>
<dbReference type="Gene3D" id="3.20.20.80">
    <property type="entry name" value="Glycosidases"/>
    <property type="match status" value="1"/>
</dbReference>
<reference evidence="2" key="1">
    <citation type="journal article" date="2012" name="PLoS ONE">
        <title>Gene sets for utilization of primary and secondary nutrition supplies in the distal gut of endangered iberian lynx.</title>
        <authorList>
            <person name="Alcaide M."/>
            <person name="Messina E."/>
            <person name="Richter M."/>
            <person name="Bargiela R."/>
            <person name="Peplies J."/>
            <person name="Huws S.A."/>
            <person name="Newbold C.J."/>
            <person name="Golyshin P.N."/>
            <person name="Simon M.A."/>
            <person name="Lopez G."/>
            <person name="Yakimov M.M."/>
            <person name="Ferrer M."/>
        </authorList>
    </citation>
    <scope>NUCLEOTIDE SEQUENCE</scope>
</reference>
<keyword evidence="1" id="KW-0812">Transmembrane</keyword>
<accession>J9CL52</accession>
<protein>
    <submittedName>
        <fullName evidence="2">Uncharacterized protein</fullName>
    </submittedName>
</protein>
<dbReference type="EMBL" id="AMCI01003213">
    <property type="protein sequence ID" value="EJX00811.1"/>
    <property type="molecule type" value="Genomic_DNA"/>
</dbReference>
<sequence>MALKKFIIAVAALVLLYIGWDWAYYRLGWYIDLHPSEEVTTFMEVQEEQIYQQTPDGKKEFEIRGVNMGSGIPGEWSTDFAIDKETYLRWFEQIQAMGANVLRIYTIQADEFYEAFYEYNRNRENRSISFTVYGSMTIFKTHIGMHTTRIF</sequence>
<keyword evidence="1" id="KW-0472">Membrane</keyword>
<comment type="caution">
    <text evidence="2">The sequence shown here is derived from an EMBL/GenBank/DDBJ whole genome shotgun (WGS) entry which is preliminary data.</text>
</comment>
<proteinExistence type="predicted"/>